<evidence type="ECO:0000313" key="2">
    <source>
        <dbReference type="Proteomes" id="UP000315525"/>
    </source>
</evidence>
<dbReference type="EMBL" id="SOJN01000063">
    <property type="protein sequence ID" value="TET46220.1"/>
    <property type="molecule type" value="Genomic_DNA"/>
</dbReference>
<protein>
    <recommendedName>
        <fullName evidence="3">ZU5 domain-containing protein</fullName>
    </recommendedName>
</protein>
<evidence type="ECO:0000313" key="1">
    <source>
        <dbReference type="EMBL" id="TET46220.1"/>
    </source>
</evidence>
<gene>
    <name evidence="1" type="ORF">E3J62_05090</name>
</gene>
<reference evidence="1 2" key="1">
    <citation type="submission" date="2019-03" db="EMBL/GenBank/DDBJ databases">
        <title>Metabolic potential of uncultured bacteria and archaea associated with petroleum seepage in deep-sea sediments.</title>
        <authorList>
            <person name="Dong X."/>
            <person name="Hubert C."/>
        </authorList>
    </citation>
    <scope>NUCLEOTIDE SEQUENCE [LARGE SCALE GENOMIC DNA]</scope>
    <source>
        <strain evidence="1">E44_bin18</strain>
    </source>
</reference>
<proteinExistence type="predicted"/>
<dbReference type="Proteomes" id="UP000315525">
    <property type="component" value="Unassembled WGS sequence"/>
</dbReference>
<name>A0A523UUN0_UNCT6</name>
<accession>A0A523UUN0</accession>
<dbReference type="PROSITE" id="PS51257">
    <property type="entry name" value="PROKAR_LIPOPROTEIN"/>
    <property type="match status" value="1"/>
</dbReference>
<organism evidence="1 2">
    <name type="scientific">candidate division TA06 bacterium</name>
    <dbReference type="NCBI Taxonomy" id="2250710"/>
    <lineage>
        <taxon>Bacteria</taxon>
        <taxon>Bacteria division TA06</taxon>
    </lineage>
</organism>
<dbReference type="AlphaFoldDB" id="A0A523UUN0"/>
<evidence type="ECO:0008006" key="3">
    <source>
        <dbReference type="Google" id="ProtNLM"/>
    </source>
</evidence>
<comment type="caution">
    <text evidence="1">The sequence shown here is derived from an EMBL/GenBank/DDBJ whole genome shotgun (WGS) entry which is preliminary data.</text>
</comment>
<sequence length="173" mass="19104">MSSLGKKAAAALIGLVGIGFVVAGCGEFDVPSSATNGVENIRFFRDTRATLGPSYVEKVIKAEDGGTLTLNRYTIVIPPGALERNTRISISEPMPGYVLGDFGPEGIHFKKPVELSMTYQFLDLGGIQEDRLTIYWFNPETETWFDLLAHVDKETQTVTLEIDHYSRYALSDH</sequence>